<sequence>MLGNVTKLGFSPPAHVTSFEGQIMSASSADVCSGCPYGAIALADFTAEVPGELSFTRCTVMLIVSTSPGNGWLMARLADERGLVPESYVRRHELQPAVMCHDFDAEETAELSTRRGERLSIVASIAAPAGWTFVVRTHGSGAVGPGLVPCDWLIRSPAVRMRAAFQREVVGGQCGYPAIIASPITGGWTEARDARPFVSNLASLRIGHKFIATESITGVPADTISRRDLPRFDVRIPLLGRASERVAPVYDVDEAADGAAQPADSGTAAAHAAAGSRSLSRVVPINPWDDPDVLQARLAGAPQRDATASTSEGHAEIACRLARAR</sequence>
<dbReference type="Pfam" id="PF00018">
    <property type="entry name" value="SH3_1"/>
    <property type="match status" value="1"/>
</dbReference>
<feature type="domain" description="SH3" evidence="3">
    <location>
        <begin position="34"/>
        <end position="94"/>
    </location>
</feature>
<name>A0A0D3K8G8_EMIH1</name>
<evidence type="ECO:0000259" key="3">
    <source>
        <dbReference type="PROSITE" id="PS50002"/>
    </source>
</evidence>
<accession>A0A0D3K8G8</accession>
<dbReference type="Gene3D" id="2.30.30.40">
    <property type="entry name" value="SH3 Domains"/>
    <property type="match status" value="2"/>
</dbReference>
<dbReference type="GeneID" id="17277325"/>
<dbReference type="Proteomes" id="UP000013827">
    <property type="component" value="Unassembled WGS sequence"/>
</dbReference>
<dbReference type="PROSITE" id="PS50002">
    <property type="entry name" value="SH3"/>
    <property type="match status" value="1"/>
</dbReference>
<evidence type="ECO:0000256" key="2">
    <source>
        <dbReference type="PROSITE-ProRule" id="PRU00192"/>
    </source>
</evidence>
<dbReference type="KEGG" id="ehx:EMIHUDRAFT_202609"/>
<dbReference type="HOGENOM" id="CLU_856460_0_0_1"/>
<organism evidence="4 5">
    <name type="scientific">Emiliania huxleyi (strain CCMP1516)</name>
    <dbReference type="NCBI Taxonomy" id="280463"/>
    <lineage>
        <taxon>Eukaryota</taxon>
        <taxon>Haptista</taxon>
        <taxon>Haptophyta</taxon>
        <taxon>Prymnesiophyceae</taxon>
        <taxon>Isochrysidales</taxon>
        <taxon>Noelaerhabdaceae</taxon>
        <taxon>Emiliania</taxon>
    </lineage>
</organism>
<evidence type="ECO:0000313" key="4">
    <source>
        <dbReference type="EnsemblProtists" id="EOD32053"/>
    </source>
</evidence>
<dbReference type="SUPFAM" id="SSF50044">
    <property type="entry name" value="SH3-domain"/>
    <property type="match status" value="1"/>
</dbReference>
<evidence type="ECO:0000256" key="1">
    <source>
        <dbReference type="ARBA" id="ARBA00022443"/>
    </source>
</evidence>
<dbReference type="RefSeq" id="XP_005784482.1">
    <property type="nucleotide sequence ID" value="XM_005784425.1"/>
</dbReference>
<keyword evidence="5" id="KW-1185">Reference proteome</keyword>
<dbReference type="AlphaFoldDB" id="A0A0D3K8G8"/>
<reference evidence="5" key="1">
    <citation type="journal article" date="2013" name="Nature">
        <title>Pan genome of the phytoplankton Emiliania underpins its global distribution.</title>
        <authorList>
            <person name="Read B.A."/>
            <person name="Kegel J."/>
            <person name="Klute M.J."/>
            <person name="Kuo A."/>
            <person name="Lefebvre S.C."/>
            <person name="Maumus F."/>
            <person name="Mayer C."/>
            <person name="Miller J."/>
            <person name="Monier A."/>
            <person name="Salamov A."/>
            <person name="Young J."/>
            <person name="Aguilar M."/>
            <person name="Claverie J.M."/>
            <person name="Frickenhaus S."/>
            <person name="Gonzalez K."/>
            <person name="Herman E.K."/>
            <person name="Lin Y.C."/>
            <person name="Napier J."/>
            <person name="Ogata H."/>
            <person name="Sarno A.F."/>
            <person name="Shmutz J."/>
            <person name="Schroeder D."/>
            <person name="de Vargas C."/>
            <person name="Verret F."/>
            <person name="von Dassow P."/>
            <person name="Valentin K."/>
            <person name="Van de Peer Y."/>
            <person name="Wheeler G."/>
            <person name="Dacks J.B."/>
            <person name="Delwiche C.F."/>
            <person name="Dyhrman S.T."/>
            <person name="Glockner G."/>
            <person name="John U."/>
            <person name="Richards T."/>
            <person name="Worden A.Z."/>
            <person name="Zhang X."/>
            <person name="Grigoriev I.V."/>
            <person name="Allen A.E."/>
            <person name="Bidle K."/>
            <person name="Borodovsky M."/>
            <person name="Bowler C."/>
            <person name="Brownlee C."/>
            <person name="Cock J.M."/>
            <person name="Elias M."/>
            <person name="Gladyshev V.N."/>
            <person name="Groth M."/>
            <person name="Guda C."/>
            <person name="Hadaegh A."/>
            <person name="Iglesias-Rodriguez M.D."/>
            <person name="Jenkins J."/>
            <person name="Jones B.M."/>
            <person name="Lawson T."/>
            <person name="Leese F."/>
            <person name="Lindquist E."/>
            <person name="Lobanov A."/>
            <person name="Lomsadze A."/>
            <person name="Malik S.B."/>
            <person name="Marsh M.E."/>
            <person name="Mackinder L."/>
            <person name="Mock T."/>
            <person name="Mueller-Roeber B."/>
            <person name="Pagarete A."/>
            <person name="Parker M."/>
            <person name="Probert I."/>
            <person name="Quesneville H."/>
            <person name="Raines C."/>
            <person name="Rensing S.A."/>
            <person name="Riano-Pachon D.M."/>
            <person name="Richier S."/>
            <person name="Rokitta S."/>
            <person name="Shiraiwa Y."/>
            <person name="Soanes D.M."/>
            <person name="van der Giezen M."/>
            <person name="Wahlund T.M."/>
            <person name="Williams B."/>
            <person name="Wilson W."/>
            <person name="Wolfe G."/>
            <person name="Wurch L.L."/>
        </authorList>
    </citation>
    <scope>NUCLEOTIDE SEQUENCE</scope>
</reference>
<evidence type="ECO:0000313" key="5">
    <source>
        <dbReference type="Proteomes" id="UP000013827"/>
    </source>
</evidence>
<dbReference type="EnsemblProtists" id="EOD32053">
    <property type="protein sequence ID" value="EOD32053"/>
    <property type="gene ID" value="EMIHUDRAFT_202609"/>
</dbReference>
<dbReference type="SMART" id="SM00326">
    <property type="entry name" value="SH3"/>
    <property type="match status" value="2"/>
</dbReference>
<dbReference type="InterPro" id="IPR036028">
    <property type="entry name" value="SH3-like_dom_sf"/>
</dbReference>
<keyword evidence="1 2" id="KW-0728">SH3 domain</keyword>
<reference evidence="4" key="2">
    <citation type="submission" date="2024-10" db="UniProtKB">
        <authorList>
            <consortium name="EnsemblProtists"/>
        </authorList>
    </citation>
    <scope>IDENTIFICATION</scope>
</reference>
<dbReference type="PaxDb" id="2903-EOD32053"/>
<dbReference type="InterPro" id="IPR001452">
    <property type="entry name" value="SH3_domain"/>
</dbReference>
<proteinExistence type="predicted"/>
<protein>
    <recommendedName>
        <fullName evidence="3">SH3 domain-containing protein</fullName>
    </recommendedName>
</protein>